<dbReference type="InParanoid" id="A0A1B7MVS8"/>
<evidence type="ECO:0000313" key="3">
    <source>
        <dbReference type="EMBL" id="OAX36718.1"/>
    </source>
</evidence>
<sequence>MSLAGDLSGATSPNESERKALAHQIRDACMNVEFLYEQQEFIDNVLKVNKEYYSLPLEEKMKLYRKTLPGFTGFSPVLNANAEPGNSGDKHEGFDIVWEDFEPKANAEKRNDGSIRDISTIRNPAACMSAAHYPPQIGPINDRVVGIGAHTCFTILWPQLGIQALQILNSDKKWIDATPIDRTLIINPGDRFARWTRFNSLQLQPKRVLRSTGPVTRQKDNDHG</sequence>
<dbReference type="Proteomes" id="UP000092154">
    <property type="component" value="Unassembled WGS sequence"/>
</dbReference>
<dbReference type="InterPro" id="IPR050231">
    <property type="entry name" value="Iron_ascorbate_oxido_reductase"/>
</dbReference>
<feature type="domain" description="Non-haem dioxygenase N-terminal" evidence="2">
    <location>
        <begin position="6"/>
        <end position="100"/>
    </location>
</feature>
<evidence type="ECO:0000259" key="2">
    <source>
        <dbReference type="Pfam" id="PF14226"/>
    </source>
</evidence>
<dbReference type="InterPro" id="IPR044861">
    <property type="entry name" value="IPNS-like_FE2OG_OXY"/>
</dbReference>
<name>A0A1B7MVS8_9AGAM</name>
<reference evidence="3 4" key="1">
    <citation type="submission" date="2016-06" db="EMBL/GenBank/DDBJ databases">
        <title>Comparative genomics of the ectomycorrhizal sister species Rhizopogon vinicolor and Rhizopogon vesiculosus (Basidiomycota: Boletales) reveals a divergence of the mating type B locus.</title>
        <authorList>
            <consortium name="DOE Joint Genome Institute"/>
            <person name="Mujic A.B."/>
            <person name="Kuo A."/>
            <person name="Tritt A."/>
            <person name="Lipzen A."/>
            <person name="Chen C."/>
            <person name="Johnson J."/>
            <person name="Sharma A."/>
            <person name="Barry K."/>
            <person name="Grigoriev I.V."/>
            <person name="Spatafora J.W."/>
        </authorList>
    </citation>
    <scope>NUCLEOTIDE SEQUENCE [LARGE SCALE GENOMIC DNA]</scope>
    <source>
        <strain evidence="3 4">AM-OR11-026</strain>
    </source>
</reference>
<gene>
    <name evidence="3" type="ORF">K503DRAFT_784154</name>
</gene>
<dbReference type="OrthoDB" id="288590at2759"/>
<dbReference type="Pfam" id="PF03171">
    <property type="entry name" value="2OG-FeII_Oxy"/>
    <property type="match status" value="1"/>
</dbReference>
<dbReference type="PANTHER" id="PTHR47990">
    <property type="entry name" value="2-OXOGLUTARATE (2OG) AND FE(II)-DEPENDENT OXYGENASE SUPERFAMILY PROTEIN-RELATED"/>
    <property type="match status" value="1"/>
</dbReference>
<accession>A0A1B7MVS8</accession>
<dbReference type="InterPro" id="IPR027443">
    <property type="entry name" value="IPNS-like_sf"/>
</dbReference>
<protein>
    <submittedName>
        <fullName evidence="3">Clavaminate synthase-like protein</fullName>
    </submittedName>
</protein>
<proteinExistence type="predicted"/>
<evidence type="ECO:0000313" key="4">
    <source>
        <dbReference type="Proteomes" id="UP000092154"/>
    </source>
</evidence>
<dbReference type="SUPFAM" id="SSF51197">
    <property type="entry name" value="Clavaminate synthase-like"/>
    <property type="match status" value="1"/>
</dbReference>
<evidence type="ECO:0000259" key="1">
    <source>
        <dbReference type="Pfam" id="PF03171"/>
    </source>
</evidence>
<dbReference type="Gene3D" id="2.60.120.330">
    <property type="entry name" value="B-lactam Antibiotic, Isopenicillin N Synthase, Chain"/>
    <property type="match status" value="2"/>
</dbReference>
<dbReference type="FunCoup" id="A0A1B7MVS8">
    <property type="interactions" value="6"/>
</dbReference>
<dbReference type="InterPro" id="IPR026992">
    <property type="entry name" value="DIOX_N"/>
</dbReference>
<keyword evidence="4" id="KW-1185">Reference proteome</keyword>
<dbReference type="AlphaFoldDB" id="A0A1B7MVS8"/>
<dbReference type="EMBL" id="KV448398">
    <property type="protein sequence ID" value="OAX36718.1"/>
    <property type="molecule type" value="Genomic_DNA"/>
</dbReference>
<dbReference type="Pfam" id="PF14226">
    <property type="entry name" value="DIOX_N"/>
    <property type="match status" value="1"/>
</dbReference>
<feature type="domain" description="Isopenicillin N synthase-like Fe(2+) 2OG dioxygenase" evidence="1">
    <location>
        <begin position="126"/>
        <end position="197"/>
    </location>
</feature>
<dbReference type="STRING" id="1314800.A0A1B7MVS8"/>
<organism evidence="3 4">
    <name type="scientific">Rhizopogon vinicolor AM-OR11-026</name>
    <dbReference type="NCBI Taxonomy" id="1314800"/>
    <lineage>
        <taxon>Eukaryota</taxon>
        <taxon>Fungi</taxon>
        <taxon>Dikarya</taxon>
        <taxon>Basidiomycota</taxon>
        <taxon>Agaricomycotina</taxon>
        <taxon>Agaricomycetes</taxon>
        <taxon>Agaricomycetidae</taxon>
        <taxon>Boletales</taxon>
        <taxon>Suillineae</taxon>
        <taxon>Rhizopogonaceae</taxon>
        <taxon>Rhizopogon</taxon>
    </lineage>
</organism>